<reference evidence="2 3" key="1">
    <citation type="submission" date="2014-12" db="EMBL/GenBank/DDBJ databases">
        <title>Draft genome sequence of Paenibacillus kamchatkensis strain B-2647.</title>
        <authorList>
            <person name="Karlyshev A.V."/>
            <person name="Kudryashova E.B."/>
        </authorList>
    </citation>
    <scope>NUCLEOTIDE SEQUENCE [LARGE SCALE GENOMIC DNA]</scope>
    <source>
        <strain evidence="2 3">VKM B-2647</strain>
    </source>
</reference>
<keyword evidence="3" id="KW-1185">Reference proteome</keyword>
<organism evidence="2 3">
    <name type="scientific">Gordoniibacillus kamchatkensis</name>
    <dbReference type="NCBI Taxonomy" id="1590651"/>
    <lineage>
        <taxon>Bacteria</taxon>
        <taxon>Bacillati</taxon>
        <taxon>Bacillota</taxon>
        <taxon>Bacilli</taxon>
        <taxon>Bacillales</taxon>
        <taxon>Paenibacillaceae</taxon>
        <taxon>Gordoniibacillus</taxon>
    </lineage>
</organism>
<feature type="non-terminal residue" evidence="2">
    <location>
        <position position="106"/>
    </location>
</feature>
<gene>
    <name evidence="2" type="ORF">SD70_31785</name>
</gene>
<dbReference type="EMBL" id="JXAK01000113">
    <property type="protein sequence ID" value="KIL36270.1"/>
    <property type="molecule type" value="Genomic_DNA"/>
</dbReference>
<feature type="compositionally biased region" description="Low complexity" evidence="1">
    <location>
        <begin position="58"/>
        <end position="69"/>
    </location>
</feature>
<feature type="region of interest" description="Disordered" evidence="1">
    <location>
        <begin position="1"/>
        <end position="91"/>
    </location>
</feature>
<evidence type="ECO:0000256" key="1">
    <source>
        <dbReference type="SAM" id="MobiDB-lite"/>
    </source>
</evidence>
<proteinExistence type="predicted"/>
<accession>A0ABR5A5E1</accession>
<evidence type="ECO:0000313" key="2">
    <source>
        <dbReference type="EMBL" id="KIL36270.1"/>
    </source>
</evidence>
<dbReference type="Proteomes" id="UP000031967">
    <property type="component" value="Unassembled WGS sequence"/>
</dbReference>
<evidence type="ECO:0000313" key="3">
    <source>
        <dbReference type="Proteomes" id="UP000031967"/>
    </source>
</evidence>
<sequence length="106" mass="11346">MRRLEAACAQRAEVQAGPQRPQPGQVGAAERSARRVRQPVQLLAEEQRLPAPGAKPGSASRRNASQRSAASRRRGETALAGGGPGRGCKRQRVRRLEAACAQRAEV</sequence>
<comment type="caution">
    <text evidence="2">The sequence shown here is derived from an EMBL/GenBank/DDBJ whole genome shotgun (WGS) entry which is preliminary data.</text>
</comment>
<name>A0ABR5A5E1_9BACL</name>
<protein>
    <submittedName>
        <fullName evidence="2">Uncharacterized protein</fullName>
    </submittedName>
</protein>